<dbReference type="InterPro" id="IPR043175">
    <property type="entry name" value="CAPZB_N"/>
</dbReference>
<dbReference type="VEuPathDB" id="TrichDB:TVAGG3_0212730"/>
<evidence type="ECO:0000313" key="9">
    <source>
        <dbReference type="Proteomes" id="UP000001542"/>
    </source>
</evidence>
<gene>
    <name evidence="8" type="ORF">TVAG_396060</name>
</gene>
<dbReference type="InterPro" id="IPR019771">
    <property type="entry name" value="F-actin_capping_bsu_CS"/>
</dbReference>
<dbReference type="OrthoDB" id="9979678at2759"/>
<dbReference type="SUPFAM" id="SSF90096">
    <property type="entry name" value="Subunits of heterodimeric actin filament capping protein Capz"/>
    <property type="match status" value="1"/>
</dbReference>
<dbReference type="PANTHER" id="PTHR10619:SF0">
    <property type="entry name" value="F-ACTIN-CAPPING PROTEIN SUBUNIT BETA ISOFORMS 1 AND 2"/>
    <property type="match status" value="1"/>
</dbReference>
<accession>A2G611</accession>
<evidence type="ECO:0000256" key="5">
    <source>
        <dbReference type="ARBA" id="ARBA00023203"/>
    </source>
</evidence>
<dbReference type="InterPro" id="IPR037282">
    <property type="entry name" value="CapZ_alpha/beta"/>
</dbReference>
<dbReference type="VEuPathDB" id="TrichDB:TVAG_396060"/>
<dbReference type="Gene3D" id="3.90.1150.210">
    <property type="entry name" value="F-actin capping protein, beta subunit"/>
    <property type="match status" value="1"/>
</dbReference>
<reference evidence="8" key="1">
    <citation type="submission" date="2006-10" db="EMBL/GenBank/DDBJ databases">
        <authorList>
            <person name="Amadeo P."/>
            <person name="Zhao Q."/>
            <person name="Wortman J."/>
            <person name="Fraser-Liggett C."/>
            <person name="Carlton J."/>
        </authorList>
    </citation>
    <scope>NUCLEOTIDE SEQUENCE</scope>
    <source>
        <strain evidence="8">G3</strain>
    </source>
</reference>
<dbReference type="RefSeq" id="XP_001300337.1">
    <property type="nucleotide sequence ID" value="XM_001300336.1"/>
</dbReference>
<keyword evidence="4 7" id="KW-0963">Cytoplasm</keyword>
<dbReference type="AlphaFoldDB" id="A2G611"/>
<dbReference type="FunFam" id="3.90.1150.210:FF:000016">
    <property type="entry name" value="F-actin-capping protein subunit beta"/>
    <property type="match status" value="1"/>
</dbReference>
<reference evidence="8" key="2">
    <citation type="journal article" date="2007" name="Science">
        <title>Draft genome sequence of the sexually transmitted pathogen Trichomonas vaginalis.</title>
        <authorList>
            <person name="Carlton J.M."/>
            <person name="Hirt R.P."/>
            <person name="Silva J.C."/>
            <person name="Delcher A.L."/>
            <person name="Schatz M."/>
            <person name="Zhao Q."/>
            <person name="Wortman J.R."/>
            <person name="Bidwell S.L."/>
            <person name="Alsmark U.C.M."/>
            <person name="Besteiro S."/>
            <person name="Sicheritz-Ponten T."/>
            <person name="Noel C.J."/>
            <person name="Dacks J.B."/>
            <person name="Foster P.G."/>
            <person name="Simillion C."/>
            <person name="Van de Peer Y."/>
            <person name="Miranda-Saavedra D."/>
            <person name="Barton G.J."/>
            <person name="Westrop G.D."/>
            <person name="Mueller S."/>
            <person name="Dessi D."/>
            <person name="Fiori P.L."/>
            <person name="Ren Q."/>
            <person name="Paulsen I."/>
            <person name="Zhang H."/>
            <person name="Bastida-Corcuera F.D."/>
            <person name="Simoes-Barbosa A."/>
            <person name="Brown M.T."/>
            <person name="Hayes R.D."/>
            <person name="Mukherjee M."/>
            <person name="Okumura C.Y."/>
            <person name="Schneider R."/>
            <person name="Smith A.J."/>
            <person name="Vanacova S."/>
            <person name="Villalvazo M."/>
            <person name="Haas B.J."/>
            <person name="Pertea M."/>
            <person name="Feldblyum T.V."/>
            <person name="Utterback T.R."/>
            <person name="Shu C.L."/>
            <person name="Osoegawa K."/>
            <person name="de Jong P.J."/>
            <person name="Hrdy I."/>
            <person name="Horvathova L."/>
            <person name="Zubacova Z."/>
            <person name="Dolezal P."/>
            <person name="Malik S.B."/>
            <person name="Logsdon J.M. Jr."/>
            <person name="Henze K."/>
            <person name="Gupta A."/>
            <person name="Wang C.C."/>
            <person name="Dunne R.L."/>
            <person name="Upcroft J.A."/>
            <person name="Upcroft P."/>
            <person name="White O."/>
            <person name="Salzberg S.L."/>
            <person name="Tang P."/>
            <person name="Chiu C.-H."/>
            <person name="Lee Y.-S."/>
            <person name="Embley T.M."/>
            <person name="Coombs G.H."/>
            <person name="Mottram J.C."/>
            <person name="Tachezy J."/>
            <person name="Fraser-Liggett C.M."/>
            <person name="Johnson P.J."/>
        </authorList>
    </citation>
    <scope>NUCLEOTIDE SEQUENCE [LARGE SCALE GENOMIC DNA]</scope>
    <source>
        <strain evidence="8">G3</strain>
    </source>
</reference>
<comment type="subunit">
    <text evidence="7">Heterodimer of an alpha and a beta subunit.</text>
</comment>
<comment type="function">
    <text evidence="7">F-actin-capping proteins bind in a Ca(2+)-independent manner to the fast growing ends of actin filaments (barbed end) thereby blocking the exchange of subunits at these ends. Unlike other capping proteins (such as gelsolin and severin), these proteins do not sever actin filaments.</text>
</comment>
<dbReference type="PANTHER" id="PTHR10619">
    <property type="entry name" value="F-ACTIN-CAPPING PROTEIN SUBUNIT BETA"/>
    <property type="match status" value="1"/>
</dbReference>
<evidence type="ECO:0000313" key="8">
    <source>
        <dbReference type="EMBL" id="EAX87407.1"/>
    </source>
</evidence>
<dbReference type="GO" id="GO:0008290">
    <property type="term" value="C:F-actin capping protein complex"/>
    <property type="evidence" value="ECO:0000318"/>
    <property type="project" value="GO_Central"/>
</dbReference>
<name>A2G611_TRIV3</name>
<evidence type="ECO:0000256" key="2">
    <source>
        <dbReference type="ARBA" id="ARBA00006039"/>
    </source>
</evidence>
<organism evidence="8 9">
    <name type="scientific">Trichomonas vaginalis (strain ATCC PRA-98 / G3)</name>
    <dbReference type="NCBI Taxonomy" id="412133"/>
    <lineage>
        <taxon>Eukaryota</taxon>
        <taxon>Metamonada</taxon>
        <taxon>Parabasalia</taxon>
        <taxon>Trichomonadida</taxon>
        <taxon>Trichomonadidae</taxon>
        <taxon>Trichomonas</taxon>
    </lineage>
</organism>
<comment type="similarity">
    <text evidence="2 7">Belongs to the F-actin-capping protein beta subunit family.</text>
</comment>
<dbReference type="eggNOG" id="KOG3174">
    <property type="taxonomic scope" value="Eukaryota"/>
</dbReference>
<evidence type="ECO:0000256" key="7">
    <source>
        <dbReference type="RuleBase" id="RU365078"/>
    </source>
</evidence>
<dbReference type="InterPro" id="IPR042276">
    <property type="entry name" value="CapZ_alpha/beta_2"/>
</dbReference>
<dbReference type="GO" id="GO:0051015">
    <property type="term" value="F:actin filament binding"/>
    <property type="evidence" value="ECO:0000318"/>
    <property type="project" value="GO_Central"/>
</dbReference>
<dbReference type="Proteomes" id="UP000001542">
    <property type="component" value="Unassembled WGS sequence"/>
</dbReference>
<comment type="subcellular location">
    <subcellularLocation>
        <location evidence="1 7">Cytoplasm</location>
        <location evidence="1 7">Cytoskeleton</location>
    </subcellularLocation>
</comment>
<dbReference type="Gene3D" id="1.20.58.570">
    <property type="match status" value="1"/>
</dbReference>
<proteinExistence type="inferred from homology"/>
<dbReference type="SMR" id="A2G611"/>
<keyword evidence="6 7" id="KW-0206">Cytoskeleton</keyword>
<keyword evidence="9" id="KW-1185">Reference proteome</keyword>
<dbReference type="FunCoup" id="A2G611">
    <property type="interactions" value="633"/>
</dbReference>
<dbReference type="InParanoid" id="A2G611"/>
<keyword evidence="3 7" id="KW-0117">Actin capping</keyword>
<dbReference type="PRINTS" id="PR00192">
    <property type="entry name" value="FACTINCAPB"/>
</dbReference>
<dbReference type="GO" id="GO:0005737">
    <property type="term" value="C:cytoplasm"/>
    <property type="evidence" value="ECO:0007669"/>
    <property type="project" value="InterPro"/>
</dbReference>
<evidence type="ECO:0000256" key="6">
    <source>
        <dbReference type="ARBA" id="ARBA00023212"/>
    </source>
</evidence>
<sequence length="272" mass="30556">MAYDSPVTAGLDLLRHVPPKDIEDRMFDLFQLKPDLTEEMISAVDIPLKVETDKDTQQGFIKCDYNRDGDSYRSPFTHKYYPPLPDGQQISPKLRKLEELANKAFGSYLNLFFRYGTISVYCWDLDDISFGLGVFVRKDTDSTEGFLGSINCSDIFTITEKSSGQYDYEMVSSILLEVKVDVPKSKPVVLSGGCADSKIKTLTAKDNIEMLVNIGTMIEDNAANFMEHVKQIYVSKMSEILSYTKGTAFVVAGEAQDLMAQAMKDYVNRSSK</sequence>
<protein>
    <recommendedName>
        <fullName evidence="7">F-actin-capping protein subunit beta</fullName>
    </recommendedName>
</protein>
<dbReference type="InterPro" id="IPR001698">
    <property type="entry name" value="CAPZB"/>
</dbReference>
<dbReference type="GO" id="GO:0030036">
    <property type="term" value="P:actin cytoskeleton organization"/>
    <property type="evidence" value="ECO:0007669"/>
    <property type="project" value="InterPro"/>
</dbReference>
<evidence type="ECO:0000256" key="1">
    <source>
        <dbReference type="ARBA" id="ARBA00004245"/>
    </source>
</evidence>
<dbReference type="PROSITE" id="PS00231">
    <property type="entry name" value="F_ACTIN_CAPPING_BETA"/>
    <property type="match status" value="1"/>
</dbReference>
<dbReference type="GO" id="GO:0051016">
    <property type="term" value="P:barbed-end actin filament capping"/>
    <property type="evidence" value="ECO:0000318"/>
    <property type="project" value="GO_Central"/>
</dbReference>
<dbReference type="FunFam" id="1.20.58.570:FF:000001">
    <property type="entry name" value="F-actin-capping protein subunit beta"/>
    <property type="match status" value="1"/>
</dbReference>
<evidence type="ECO:0000256" key="4">
    <source>
        <dbReference type="ARBA" id="ARBA00022490"/>
    </source>
</evidence>
<dbReference type="KEGG" id="tva:4745059"/>
<dbReference type="Pfam" id="PF01115">
    <property type="entry name" value="F_actin_cap_B"/>
    <property type="match status" value="1"/>
</dbReference>
<keyword evidence="5 7" id="KW-0009">Actin-binding</keyword>
<dbReference type="STRING" id="5722.A2G611"/>
<dbReference type="GO" id="GO:0000902">
    <property type="term" value="P:cell morphogenesis"/>
    <property type="evidence" value="ECO:0000318"/>
    <property type="project" value="GO_Central"/>
</dbReference>
<dbReference type="EMBL" id="DS114458">
    <property type="protein sequence ID" value="EAX87407.1"/>
    <property type="molecule type" value="Genomic_DNA"/>
</dbReference>
<evidence type="ECO:0000256" key="3">
    <source>
        <dbReference type="ARBA" id="ARBA00022467"/>
    </source>
</evidence>